<dbReference type="GO" id="GO:0005886">
    <property type="term" value="C:plasma membrane"/>
    <property type="evidence" value="ECO:0007669"/>
    <property type="project" value="UniProtKB-SubCell"/>
</dbReference>
<dbReference type="NCBIfam" id="TIGR03592">
    <property type="entry name" value="yidC_oxa1_cterm"/>
    <property type="match status" value="1"/>
</dbReference>
<feature type="transmembrane region" description="Helical" evidence="11">
    <location>
        <begin position="88"/>
        <end position="112"/>
    </location>
</feature>
<keyword evidence="8" id="KW-0143">Chaperone</keyword>
<evidence type="ECO:0000256" key="11">
    <source>
        <dbReference type="SAM" id="Phobius"/>
    </source>
</evidence>
<gene>
    <name evidence="13" type="ORF">ENP47_10185</name>
</gene>
<dbReference type="PANTHER" id="PTHR12428:SF65">
    <property type="entry name" value="CYTOCHROME C OXIDASE ASSEMBLY PROTEIN COX18, MITOCHONDRIAL"/>
    <property type="match status" value="1"/>
</dbReference>
<comment type="subcellular location">
    <subcellularLocation>
        <location evidence="1">Cell membrane</location>
        <topology evidence="1">Multi-pass membrane protein</topology>
    </subcellularLocation>
    <subcellularLocation>
        <location evidence="9">Membrane</location>
        <topology evidence="9">Multi-pass membrane protein</topology>
    </subcellularLocation>
</comment>
<dbReference type="CDD" id="cd20070">
    <property type="entry name" value="5TM_YidC_Alb3"/>
    <property type="match status" value="1"/>
</dbReference>
<evidence type="ECO:0000256" key="10">
    <source>
        <dbReference type="SAM" id="MobiDB-lite"/>
    </source>
</evidence>
<feature type="region of interest" description="Disordered" evidence="10">
    <location>
        <begin position="262"/>
        <end position="311"/>
    </location>
</feature>
<comment type="caution">
    <text evidence="13">The sequence shown here is derived from an EMBL/GenBank/DDBJ whole genome shotgun (WGS) entry which is preliminary data.</text>
</comment>
<dbReference type="GO" id="GO:0051205">
    <property type="term" value="P:protein insertion into membrane"/>
    <property type="evidence" value="ECO:0007669"/>
    <property type="project" value="TreeGrafter"/>
</dbReference>
<feature type="transmembrane region" description="Helical" evidence="11">
    <location>
        <begin position="172"/>
        <end position="190"/>
    </location>
</feature>
<feature type="compositionally biased region" description="Low complexity" evidence="10">
    <location>
        <begin position="262"/>
        <end position="272"/>
    </location>
</feature>
<keyword evidence="6 11" id="KW-1133">Transmembrane helix</keyword>
<keyword evidence="5" id="KW-0653">Protein transport</keyword>
<keyword evidence="2" id="KW-0813">Transport</keyword>
<dbReference type="InterPro" id="IPR001708">
    <property type="entry name" value="YidC/ALB3/OXA1/COX18"/>
</dbReference>
<reference evidence="13" key="1">
    <citation type="journal article" date="2020" name="mSystems">
        <title>Genome- and Community-Level Interaction Insights into Carbon Utilization and Element Cycling Functions of Hydrothermarchaeota in Hydrothermal Sediment.</title>
        <authorList>
            <person name="Zhou Z."/>
            <person name="Liu Y."/>
            <person name="Xu W."/>
            <person name="Pan J."/>
            <person name="Luo Z.H."/>
            <person name="Li M."/>
        </authorList>
    </citation>
    <scope>NUCLEOTIDE SEQUENCE [LARGE SCALE GENOMIC DNA]</scope>
    <source>
        <strain evidence="13">SpSt-222</strain>
    </source>
</reference>
<evidence type="ECO:0000256" key="8">
    <source>
        <dbReference type="ARBA" id="ARBA00023186"/>
    </source>
</evidence>
<keyword evidence="4 9" id="KW-0812">Transmembrane</keyword>
<dbReference type="GO" id="GO:0015031">
    <property type="term" value="P:protein transport"/>
    <property type="evidence" value="ECO:0007669"/>
    <property type="project" value="UniProtKB-KW"/>
</dbReference>
<dbReference type="InterPro" id="IPR047196">
    <property type="entry name" value="YidC_ALB_C"/>
</dbReference>
<evidence type="ECO:0000256" key="2">
    <source>
        <dbReference type="ARBA" id="ARBA00022448"/>
    </source>
</evidence>
<organism evidence="13">
    <name type="scientific">Thermomicrobium roseum</name>
    <dbReference type="NCBI Taxonomy" id="500"/>
    <lineage>
        <taxon>Bacteria</taxon>
        <taxon>Pseudomonadati</taxon>
        <taxon>Thermomicrobiota</taxon>
        <taxon>Thermomicrobia</taxon>
        <taxon>Thermomicrobiales</taxon>
        <taxon>Thermomicrobiaceae</taxon>
        <taxon>Thermomicrobium</taxon>
    </lineage>
</organism>
<feature type="domain" description="Membrane insertase YidC/Oxa/ALB C-terminal" evidence="12">
    <location>
        <begin position="26"/>
        <end position="213"/>
    </location>
</feature>
<proteinExistence type="inferred from homology"/>
<evidence type="ECO:0000256" key="9">
    <source>
        <dbReference type="RuleBase" id="RU003945"/>
    </source>
</evidence>
<keyword evidence="7 11" id="KW-0472">Membrane</keyword>
<evidence type="ECO:0000256" key="1">
    <source>
        <dbReference type="ARBA" id="ARBA00004651"/>
    </source>
</evidence>
<sequence>MIIWDQFVYAIEWGLARTAEITGSAGVAIILFTILIKTLLLPLTIKSVRSTKAMQELQPKIRELQKKYGQDRQRLSAEMMKLYQEHGINPMSGCLPMLLQIPVFFGLYFAIRNLSMSQVGAWAHGFLWVPDLAQPDPLRILPILAGVFQFIQTRMTRPAGMRRFEDPQQQMMYSMMLFMPAMVVLFGWNFAAGPVLYWVVSALYSVVQQWLITGWGAMRDWLPFLPELPEHRRLGYVDPKKRVNNKGNRGGLLNRLLQQAQAQAQQGAPAAGEPNRSDRTSTGVSAPAEQPPLDPAALVPRRSRSRGKRPS</sequence>
<dbReference type="EMBL" id="DSJL01000011">
    <property type="protein sequence ID" value="HEF65951.1"/>
    <property type="molecule type" value="Genomic_DNA"/>
</dbReference>
<name>A0A7C1FZG3_THERO</name>
<evidence type="ECO:0000256" key="4">
    <source>
        <dbReference type="ARBA" id="ARBA00022692"/>
    </source>
</evidence>
<evidence type="ECO:0000256" key="7">
    <source>
        <dbReference type="ARBA" id="ARBA00023136"/>
    </source>
</evidence>
<evidence type="ECO:0000259" key="12">
    <source>
        <dbReference type="Pfam" id="PF02096"/>
    </source>
</evidence>
<accession>A0A7C1FZG3</accession>
<comment type="similarity">
    <text evidence="9">Belongs to the OXA1/ALB3/YidC family.</text>
</comment>
<evidence type="ECO:0000256" key="6">
    <source>
        <dbReference type="ARBA" id="ARBA00022989"/>
    </source>
</evidence>
<protein>
    <submittedName>
        <fullName evidence="13">YidC/Oxa1 family membrane protein insertase</fullName>
    </submittedName>
</protein>
<keyword evidence="3" id="KW-1003">Cell membrane</keyword>
<dbReference type="AlphaFoldDB" id="A0A7C1FZG3"/>
<evidence type="ECO:0000256" key="3">
    <source>
        <dbReference type="ARBA" id="ARBA00022475"/>
    </source>
</evidence>
<feature type="compositionally biased region" description="Basic residues" evidence="10">
    <location>
        <begin position="301"/>
        <end position="311"/>
    </location>
</feature>
<dbReference type="GO" id="GO:0032977">
    <property type="term" value="F:membrane insertase activity"/>
    <property type="evidence" value="ECO:0007669"/>
    <property type="project" value="InterPro"/>
</dbReference>
<dbReference type="PANTHER" id="PTHR12428">
    <property type="entry name" value="OXA1"/>
    <property type="match status" value="1"/>
</dbReference>
<dbReference type="Pfam" id="PF02096">
    <property type="entry name" value="60KD_IMP"/>
    <property type="match status" value="1"/>
</dbReference>
<evidence type="ECO:0000313" key="13">
    <source>
        <dbReference type="EMBL" id="HEF65951.1"/>
    </source>
</evidence>
<dbReference type="InterPro" id="IPR028055">
    <property type="entry name" value="YidC/Oxa/ALB_C"/>
</dbReference>
<evidence type="ECO:0000256" key="5">
    <source>
        <dbReference type="ARBA" id="ARBA00022927"/>
    </source>
</evidence>
<feature type="transmembrane region" description="Helical" evidence="11">
    <location>
        <begin position="25"/>
        <end position="45"/>
    </location>
</feature>